<sequence length="128" mass="13546">MIAPVWVPLKAVLTIHDRQIVRHGGATGLRDLGLLESACARPSHLVAYGAPDLSDLAAASGFGIAKAHAFVDGNKRTAFVTAVTFLRLNGLMFRPNPADGVATMEGLATDTVSEADLAEWFRTGATRM</sequence>
<keyword evidence="3" id="KW-1185">Reference proteome</keyword>
<dbReference type="Proteomes" id="UP000245680">
    <property type="component" value="Unassembled WGS sequence"/>
</dbReference>
<name>A0A2V2LPT2_9RHOB</name>
<accession>A0A2V2LPT2</accession>
<dbReference type="InterPro" id="IPR053737">
    <property type="entry name" value="Type_II_TA_Toxin"/>
</dbReference>
<dbReference type="RefSeq" id="WP_109810159.1">
    <property type="nucleotide sequence ID" value="NZ_QGKU01000009.1"/>
</dbReference>
<organism evidence="2 3">
    <name type="scientific">Meridianimarinicoccus roseus</name>
    <dbReference type="NCBI Taxonomy" id="2072018"/>
    <lineage>
        <taxon>Bacteria</taxon>
        <taxon>Pseudomonadati</taxon>
        <taxon>Pseudomonadota</taxon>
        <taxon>Alphaproteobacteria</taxon>
        <taxon>Rhodobacterales</taxon>
        <taxon>Paracoccaceae</taxon>
        <taxon>Meridianimarinicoccus</taxon>
    </lineage>
</organism>
<dbReference type="Gene3D" id="1.20.120.1870">
    <property type="entry name" value="Fic/DOC protein, Fido domain"/>
    <property type="match status" value="1"/>
</dbReference>
<dbReference type="AlphaFoldDB" id="A0A2V2LPT2"/>
<comment type="caution">
    <text evidence="2">The sequence shown here is derived from an EMBL/GenBank/DDBJ whole genome shotgun (WGS) entry which is preliminary data.</text>
</comment>
<feature type="domain" description="Fido" evidence="1">
    <location>
        <begin position="7"/>
        <end position="123"/>
    </location>
</feature>
<dbReference type="SUPFAM" id="SSF140931">
    <property type="entry name" value="Fic-like"/>
    <property type="match status" value="1"/>
</dbReference>
<dbReference type="EMBL" id="QGKU01000009">
    <property type="protein sequence ID" value="PWR04229.1"/>
    <property type="molecule type" value="Genomic_DNA"/>
</dbReference>
<dbReference type="PIRSF" id="PIRSF018297">
    <property type="entry name" value="Doc"/>
    <property type="match status" value="1"/>
</dbReference>
<reference evidence="2 3" key="1">
    <citation type="submission" date="2018-05" db="EMBL/GenBank/DDBJ databases">
        <title>Rhodobacteraceae gen. nov., sp. nov. isolated from sea water.</title>
        <authorList>
            <person name="Ren Y."/>
        </authorList>
    </citation>
    <scope>NUCLEOTIDE SEQUENCE [LARGE SCALE GENOMIC DNA]</scope>
    <source>
        <strain evidence="2 3">TG-679</strain>
    </source>
</reference>
<dbReference type="Pfam" id="PF02661">
    <property type="entry name" value="Fic"/>
    <property type="match status" value="1"/>
</dbReference>
<dbReference type="OrthoDB" id="9802752at2"/>
<proteinExistence type="predicted"/>
<protein>
    <submittedName>
        <fullName evidence="2">Type II toxin-antitoxin system death-on-curing family toxin</fullName>
    </submittedName>
</protein>
<dbReference type="InterPro" id="IPR036597">
    <property type="entry name" value="Fido-like_dom_sf"/>
</dbReference>
<evidence type="ECO:0000313" key="3">
    <source>
        <dbReference type="Proteomes" id="UP000245680"/>
    </source>
</evidence>
<dbReference type="PANTHER" id="PTHR39426">
    <property type="entry name" value="HOMOLOGY TO DEATH-ON-CURING PROTEIN OF PHAGE P1"/>
    <property type="match status" value="1"/>
</dbReference>
<gene>
    <name evidence="2" type="ORF">DKT77_02425</name>
</gene>
<dbReference type="InterPro" id="IPR006440">
    <property type="entry name" value="Doc"/>
</dbReference>
<evidence type="ECO:0000313" key="2">
    <source>
        <dbReference type="EMBL" id="PWR04229.1"/>
    </source>
</evidence>
<dbReference type="PANTHER" id="PTHR39426:SF1">
    <property type="entry name" value="HOMOLOGY TO DEATH-ON-CURING PROTEIN OF PHAGE P1"/>
    <property type="match status" value="1"/>
</dbReference>
<evidence type="ECO:0000259" key="1">
    <source>
        <dbReference type="PROSITE" id="PS51459"/>
    </source>
</evidence>
<dbReference type="InterPro" id="IPR003812">
    <property type="entry name" value="Fido"/>
</dbReference>
<dbReference type="GO" id="GO:0016301">
    <property type="term" value="F:kinase activity"/>
    <property type="evidence" value="ECO:0007669"/>
    <property type="project" value="InterPro"/>
</dbReference>
<dbReference type="NCBIfam" id="TIGR01550">
    <property type="entry name" value="DOC_P1"/>
    <property type="match status" value="1"/>
</dbReference>
<dbReference type="PROSITE" id="PS51459">
    <property type="entry name" value="FIDO"/>
    <property type="match status" value="1"/>
</dbReference>